<reference evidence="1 2" key="1">
    <citation type="journal article" date="2016" name="Front. Microbiol.">
        <title>Fuerstia marisgermanicae gen. nov., sp. nov., an Unusual Member of the Phylum Planctomycetes from the German Wadden Sea.</title>
        <authorList>
            <person name="Kohn T."/>
            <person name="Heuer A."/>
            <person name="Jogler M."/>
            <person name="Vollmers J."/>
            <person name="Boedeker C."/>
            <person name="Bunk B."/>
            <person name="Rast P."/>
            <person name="Borchert D."/>
            <person name="Glockner I."/>
            <person name="Freese H.M."/>
            <person name="Klenk H.P."/>
            <person name="Overmann J."/>
            <person name="Kaster A.K."/>
            <person name="Rohde M."/>
            <person name="Wiegand S."/>
            <person name="Jogler C."/>
        </authorList>
    </citation>
    <scope>NUCLEOTIDE SEQUENCE [LARGE SCALE GENOMIC DNA]</scope>
    <source>
        <strain evidence="1 2">NH11</strain>
    </source>
</reference>
<organism evidence="1 2">
    <name type="scientific">Fuerstiella marisgermanici</name>
    <dbReference type="NCBI Taxonomy" id="1891926"/>
    <lineage>
        <taxon>Bacteria</taxon>
        <taxon>Pseudomonadati</taxon>
        <taxon>Planctomycetota</taxon>
        <taxon>Planctomycetia</taxon>
        <taxon>Planctomycetales</taxon>
        <taxon>Planctomycetaceae</taxon>
        <taxon>Fuerstiella</taxon>
    </lineage>
</organism>
<proteinExistence type="predicted"/>
<dbReference type="KEGG" id="fmr:Fuma_02036"/>
<dbReference type="Proteomes" id="UP000187735">
    <property type="component" value="Chromosome"/>
</dbReference>
<accession>A0A1P8WEC9</accession>
<sequence>MDACLFGERARRWSDMRAKPRASFTSLSPRCHAKNQASMNVATTRAATRLIGGYVAAC</sequence>
<gene>
    <name evidence="1" type="ORF">Fuma_02036</name>
</gene>
<evidence type="ECO:0000313" key="1">
    <source>
        <dbReference type="EMBL" id="APZ92425.1"/>
    </source>
</evidence>
<keyword evidence="2" id="KW-1185">Reference proteome</keyword>
<dbReference type="STRING" id="1891926.Fuma_02036"/>
<dbReference type="EMBL" id="CP017641">
    <property type="protein sequence ID" value="APZ92425.1"/>
    <property type="molecule type" value="Genomic_DNA"/>
</dbReference>
<protein>
    <submittedName>
        <fullName evidence="1">Uncharacterized protein</fullName>
    </submittedName>
</protein>
<evidence type="ECO:0000313" key="2">
    <source>
        <dbReference type="Proteomes" id="UP000187735"/>
    </source>
</evidence>
<name>A0A1P8WEC9_9PLAN</name>
<dbReference type="AlphaFoldDB" id="A0A1P8WEC9"/>